<feature type="domain" description="Outer membrane protein beta-barrel" evidence="1">
    <location>
        <begin position="415"/>
        <end position="736"/>
    </location>
</feature>
<keyword evidence="3" id="KW-1185">Reference proteome</keyword>
<protein>
    <submittedName>
        <fullName evidence="2">TonB-dependent receptor</fullName>
    </submittedName>
</protein>
<proteinExistence type="predicted"/>
<evidence type="ECO:0000313" key="3">
    <source>
        <dbReference type="Proteomes" id="UP000260644"/>
    </source>
</evidence>
<organism evidence="2 3">
    <name type="scientific">Chitinophaga silvatica</name>
    <dbReference type="NCBI Taxonomy" id="2282649"/>
    <lineage>
        <taxon>Bacteria</taxon>
        <taxon>Pseudomonadati</taxon>
        <taxon>Bacteroidota</taxon>
        <taxon>Chitinophagia</taxon>
        <taxon>Chitinophagales</taxon>
        <taxon>Chitinophagaceae</taxon>
        <taxon>Chitinophaga</taxon>
    </lineage>
</organism>
<reference evidence="2 3" key="1">
    <citation type="submission" date="2018-07" db="EMBL/GenBank/DDBJ databases">
        <title>Chitinophaga K2CV101002-2 sp. nov., isolated from a monsoon evergreen broad-leaved forest soil.</title>
        <authorList>
            <person name="Lv Y."/>
        </authorList>
    </citation>
    <scope>NUCLEOTIDE SEQUENCE [LARGE SCALE GENOMIC DNA]</scope>
    <source>
        <strain evidence="2 3">GDMCC 1.1288</strain>
    </source>
</reference>
<dbReference type="AlphaFoldDB" id="A0A3E1Y751"/>
<dbReference type="InterPro" id="IPR008969">
    <property type="entry name" value="CarboxyPept-like_regulatory"/>
</dbReference>
<dbReference type="SUPFAM" id="SSF56935">
    <property type="entry name" value="Porins"/>
    <property type="match status" value="1"/>
</dbReference>
<comment type="caution">
    <text evidence="2">The sequence shown here is derived from an EMBL/GenBank/DDBJ whole genome shotgun (WGS) entry which is preliminary data.</text>
</comment>
<dbReference type="OrthoDB" id="648510at2"/>
<evidence type="ECO:0000313" key="2">
    <source>
        <dbReference type="EMBL" id="RFS20731.1"/>
    </source>
</evidence>
<name>A0A3E1Y751_9BACT</name>
<dbReference type="Gene3D" id="2.60.40.1120">
    <property type="entry name" value="Carboxypeptidase-like, regulatory domain"/>
    <property type="match status" value="1"/>
</dbReference>
<evidence type="ECO:0000259" key="1">
    <source>
        <dbReference type="Pfam" id="PF14905"/>
    </source>
</evidence>
<dbReference type="SUPFAM" id="SSF49464">
    <property type="entry name" value="Carboxypeptidase regulatory domain-like"/>
    <property type="match status" value="1"/>
</dbReference>
<dbReference type="RefSeq" id="WP_116977449.1">
    <property type="nucleotide sequence ID" value="NZ_QPMM01000010.1"/>
</dbReference>
<dbReference type="Pfam" id="PF14905">
    <property type="entry name" value="OMP_b-brl_3"/>
    <property type="match status" value="1"/>
</dbReference>
<keyword evidence="2" id="KW-0675">Receptor</keyword>
<dbReference type="Proteomes" id="UP000260644">
    <property type="component" value="Unassembled WGS sequence"/>
</dbReference>
<dbReference type="EMBL" id="QPMM01000010">
    <property type="protein sequence ID" value="RFS20731.1"/>
    <property type="molecule type" value="Genomic_DNA"/>
</dbReference>
<gene>
    <name evidence="2" type="ORF">DVR12_19430</name>
</gene>
<dbReference type="Pfam" id="PF13715">
    <property type="entry name" value="CarbopepD_reg_2"/>
    <property type="match status" value="1"/>
</dbReference>
<sequence length="870" mass="98848">MKIPYLIFLALIYINVKVQGQQIITGHIIDNETLIPLPGASIQFYRSIDSVRIKITSTDSNGKFHIDSVPAFQLYILVSYLGYENKMIEISNNKYPSLIALKRLQYNLSEIKIIGQKNPITAQKDTISFDPTFYKLNEEANLASILKKFPGFRFSSDGQVTYYGKNIDKIMINNHVYFGNDIKTALKNISADLISKIQLINKYTSELPSSEDLTEPEKILNIEIKNNKRNKFLGDVKGSIGEKGRFSSQLQINRFGVKNNLTLFISGNNLNGYLDGNYNSGQLIRNWEGGVGSGGSLSQKTKLDFNYKYGNTLTKSDQKVNREYLFNDSSYFYNQEIKQNGNIQYNLANLQFQYTLDSTTEISIVNSTNIEKKQQANNTTYQSLTSELNVVNSGSLFSNNTSTKYSLLNFISLNKKFNKLGRTATFVYSYETSKGKLNNYSITDNIIIDSYEKKTNLKTNQFSLDHSSLEKIHINFNFNEPLNKSINLTIYGGLNFDNSPTLKNTFNYDSITNSYKNIDDSLSISLKNRSKSQYFSLYFKGVLNKLAFTFAARYISINMTSLTKKSNLKSQYSILTPSGLIKYNFNNFKSIAINYDGGSTIPSFSQLNPIPDNSNPTLKREGNPNLKVGFSNNFKVSYSFQDFSQQKATIISWDVSLKNNQIVEGNWITNSGNQIIVPYNVDGIQNYSLNIINSIPIKKNIAQLESSSKIQYSINAFIINNYKESNKSISFDHNTNIKVFIEKKADLNIDGSIQYSHITRENQSGISTNLLAYNINMENNIFLPLNLFLNSGFYYSNLNNGNSNIHTFTTNLSISKEKLYNNHLILKLQIFDLFNQNTGNKRNIGINYVENINSVTFGRMILVNCILKMR</sequence>
<accession>A0A3E1Y751</accession>
<dbReference type="InterPro" id="IPR041700">
    <property type="entry name" value="OMP_b-brl_3"/>
</dbReference>